<sequence length="218" mass="24823">MSATLDWQNRACSEELPLRYRPLSHLIANGTLPVIVDPVLYDTFQDFVVRQRYPAFYLHAPRPCGLRKCHLSCRCYFGLRETLHGQLTNCPKLCRGLTVELFAGAQVRGYMLANNALFHGSARWRWRYRHDHRRHTGHLRRLSIGELPPRKTVAVLICQTRPIRAITPINTSLCSRSAEKLTTNSGRFARCVKVEHPCMNSKLGPWCDRLSSPGGAVS</sequence>
<organism evidence="1 2">
    <name type="scientific">Thelephora terrestris</name>
    <dbReference type="NCBI Taxonomy" id="56493"/>
    <lineage>
        <taxon>Eukaryota</taxon>
        <taxon>Fungi</taxon>
        <taxon>Dikarya</taxon>
        <taxon>Basidiomycota</taxon>
        <taxon>Agaricomycotina</taxon>
        <taxon>Agaricomycetes</taxon>
        <taxon>Thelephorales</taxon>
        <taxon>Thelephoraceae</taxon>
        <taxon>Thelephora</taxon>
    </lineage>
</organism>
<reference evidence="1" key="2">
    <citation type="submission" date="2020-11" db="EMBL/GenBank/DDBJ databases">
        <authorList>
            <consortium name="DOE Joint Genome Institute"/>
            <person name="Kuo A."/>
            <person name="Miyauchi S."/>
            <person name="Kiss E."/>
            <person name="Drula E."/>
            <person name="Kohler A."/>
            <person name="Sanchez-Garcia M."/>
            <person name="Andreopoulos B."/>
            <person name="Barry K.W."/>
            <person name="Bonito G."/>
            <person name="Buee M."/>
            <person name="Carver A."/>
            <person name="Chen C."/>
            <person name="Cichocki N."/>
            <person name="Clum A."/>
            <person name="Culley D."/>
            <person name="Crous P.W."/>
            <person name="Fauchery L."/>
            <person name="Girlanda M."/>
            <person name="Hayes R."/>
            <person name="Keri Z."/>
            <person name="Labutti K."/>
            <person name="Lipzen A."/>
            <person name="Lombard V."/>
            <person name="Magnuson J."/>
            <person name="Maillard F."/>
            <person name="Morin E."/>
            <person name="Murat C."/>
            <person name="Nolan M."/>
            <person name="Ohm R."/>
            <person name="Pangilinan J."/>
            <person name="Pereira M."/>
            <person name="Perotto S."/>
            <person name="Peter M."/>
            <person name="Riley R."/>
            <person name="Sitrit Y."/>
            <person name="Stielow B."/>
            <person name="Szollosi G."/>
            <person name="Zifcakova L."/>
            <person name="Stursova M."/>
            <person name="Spatafora J.W."/>
            <person name="Tedersoo L."/>
            <person name="Vaario L.-M."/>
            <person name="Yamada A."/>
            <person name="Yan M."/>
            <person name="Wang P."/>
            <person name="Xu J."/>
            <person name="Bruns T."/>
            <person name="Baldrian P."/>
            <person name="Vilgalys R."/>
            <person name="Henrissat B."/>
            <person name="Grigoriev I.V."/>
            <person name="Hibbett D."/>
            <person name="Nagy L.G."/>
            <person name="Martin F.M."/>
        </authorList>
    </citation>
    <scope>NUCLEOTIDE SEQUENCE</scope>
    <source>
        <strain evidence="1">UH-Tt-Lm1</strain>
    </source>
</reference>
<dbReference type="Proteomes" id="UP000736335">
    <property type="component" value="Unassembled WGS sequence"/>
</dbReference>
<evidence type="ECO:0000313" key="2">
    <source>
        <dbReference type="Proteomes" id="UP000736335"/>
    </source>
</evidence>
<evidence type="ECO:0000313" key="1">
    <source>
        <dbReference type="EMBL" id="KAF9784039.1"/>
    </source>
</evidence>
<keyword evidence="2" id="KW-1185">Reference proteome</keyword>
<reference evidence="1" key="1">
    <citation type="journal article" date="2020" name="Nat. Commun.">
        <title>Large-scale genome sequencing of mycorrhizal fungi provides insights into the early evolution of symbiotic traits.</title>
        <authorList>
            <person name="Miyauchi S."/>
            <person name="Kiss E."/>
            <person name="Kuo A."/>
            <person name="Drula E."/>
            <person name="Kohler A."/>
            <person name="Sanchez-Garcia M."/>
            <person name="Morin E."/>
            <person name="Andreopoulos B."/>
            <person name="Barry K.W."/>
            <person name="Bonito G."/>
            <person name="Buee M."/>
            <person name="Carver A."/>
            <person name="Chen C."/>
            <person name="Cichocki N."/>
            <person name="Clum A."/>
            <person name="Culley D."/>
            <person name="Crous P.W."/>
            <person name="Fauchery L."/>
            <person name="Girlanda M."/>
            <person name="Hayes R.D."/>
            <person name="Keri Z."/>
            <person name="LaButti K."/>
            <person name="Lipzen A."/>
            <person name="Lombard V."/>
            <person name="Magnuson J."/>
            <person name="Maillard F."/>
            <person name="Murat C."/>
            <person name="Nolan M."/>
            <person name="Ohm R.A."/>
            <person name="Pangilinan J."/>
            <person name="Pereira M.F."/>
            <person name="Perotto S."/>
            <person name="Peter M."/>
            <person name="Pfister S."/>
            <person name="Riley R."/>
            <person name="Sitrit Y."/>
            <person name="Stielow J.B."/>
            <person name="Szollosi G."/>
            <person name="Zifcakova L."/>
            <person name="Stursova M."/>
            <person name="Spatafora J.W."/>
            <person name="Tedersoo L."/>
            <person name="Vaario L.M."/>
            <person name="Yamada A."/>
            <person name="Yan M."/>
            <person name="Wang P."/>
            <person name="Xu J."/>
            <person name="Bruns T."/>
            <person name="Baldrian P."/>
            <person name="Vilgalys R."/>
            <person name="Dunand C."/>
            <person name="Henrissat B."/>
            <person name="Grigoriev I.V."/>
            <person name="Hibbett D."/>
            <person name="Nagy L.G."/>
            <person name="Martin F.M."/>
        </authorList>
    </citation>
    <scope>NUCLEOTIDE SEQUENCE</scope>
    <source>
        <strain evidence="1">UH-Tt-Lm1</strain>
    </source>
</reference>
<comment type="caution">
    <text evidence="1">The sequence shown here is derived from an EMBL/GenBank/DDBJ whole genome shotgun (WGS) entry which is preliminary data.</text>
</comment>
<protein>
    <submittedName>
        <fullName evidence="1">Uncharacterized protein</fullName>
    </submittedName>
</protein>
<dbReference type="EMBL" id="WIUZ02000009">
    <property type="protein sequence ID" value="KAF9784039.1"/>
    <property type="molecule type" value="Genomic_DNA"/>
</dbReference>
<gene>
    <name evidence="1" type="ORF">BJ322DRAFT_891714</name>
</gene>
<dbReference type="AlphaFoldDB" id="A0A9P6HCI8"/>
<proteinExistence type="predicted"/>
<name>A0A9P6HCI8_9AGAM</name>
<accession>A0A9P6HCI8</accession>